<protein>
    <submittedName>
        <fullName evidence="1">Uncharacterized protein</fullName>
    </submittedName>
</protein>
<gene>
    <name evidence="1" type="ORF">IWW38_001440</name>
</gene>
<dbReference type="Proteomes" id="UP001139981">
    <property type="component" value="Unassembled WGS sequence"/>
</dbReference>
<comment type="caution">
    <text evidence="1">The sequence shown here is derived from an EMBL/GenBank/DDBJ whole genome shotgun (WGS) entry which is preliminary data.</text>
</comment>
<organism evidence="1 2">
    <name type="scientific">Coemansia aciculifera</name>
    <dbReference type="NCBI Taxonomy" id="417176"/>
    <lineage>
        <taxon>Eukaryota</taxon>
        <taxon>Fungi</taxon>
        <taxon>Fungi incertae sedis</taxon>
        <taxon>Zoopagomycota</taxon>
        <taxon>Kickxellomycotina</taxon>
        <taxon>Kickxellomycetes</taxon>
        <taxon>Kickxellales</taxon>
        <taxon>Kickxellaceae</taxon>
        <taxon>Coemansia</taxon>
    </lineage>
</organism>
<proteinExistence type="predicted"/>
<evidence type="ECO:0000313" key="1">
    <source>
        <dbReference type="EMBL" id="KAJ2898253.1"/>
    </source>
</evidence>
<accession>A0ACC1M730</accession>
<sequence>MDYIANGNWMQRMCRRILRRRARSASLEQDVQVGFIGDATASLSEVRIVHVGKDTYVGSWSDYQHDYHHDYSDTHSLPFLYYDDADYLAENVVPYLDDCHEERIAAQIMRHQSLIRRNLHRMSLLLVRQPVEPGHAVTLDSLAY</sequence>
<dbReference type="EMBL" id="JANBVB010000070">
    <property type="protein sequence ID" value="KAJ2898253.1"/>
    <property type="molecule type" value="Genomic_DNA"/>
</dbReference>
<evidence type="ECO:0000313" key="2">
    <source>
        <dbReference type="Proteomes" id="UP001139981"/>
    </source>
</evidence>
<name>A0ACC1M730_9FUNG</name>
<keyword evidence="2" id="KW-1185">Reference proteome</keyword>
<reference evidence="1" key="1">
    <citation type="submission" date="2022-07" db="EMBL/GenBank/DDBJ databases">
        <title>Phylogenomic reconstructions and comparative analyses of Kickxellomycotina fungi.</title>
        <authorList>
            <person name="Reynolds N.K."/>
            <person name="Stajich J.E."/>
            <person name="Barry K."/>
            <person name="Grigoriev I.V."/>
            <person name="Crous P."/>
            <person name="Smith M.E."/>
        </authorList>
    </citation>
    <scope>NUCLEOTIDE SEQUENCE</scope>
    <source>
        <strain evidence="1">CBS 190363</strain>
    </source>
</reference>